<gene>
    <name evidence="8" type="ORF">BG006_008966</name>
</gene>
<evidence type="ECO:0000313" key="9">
    <source>
        <dbReference type="Proteomes" id="UP000696485"/>
    </source>
</evidence>
<evidence type="ECO:0000313" key="8">
    <source>
        <dbReference type="EMBL" id="KAF9336346.1"/>
    </source>
</evidence>
<feature type="region of interest" description="Disordered" evidence="7">
    <location>
        <begin position="1"/>
        <end position="25"/>
    </location>
</feature>
<reference evidence="8" key="1">
    <citation type="journal article" date="2020" name="Fungal Divers.">
        <title>Resolving the Mortierellaceae phylogeny through synthesis of multi-gene phylogenetics and phylogenomics.</title>
        <authorList>
            <person name="Vandepol N."/>
            <person name="Liber J."/>
            <person name="Desiro A."/>
            <person name="Na H."/>
            <person name="Kennedy M."/>
            <person name="Barry K."/>
            <person name="Grigoriev I.V."/>
            <person name="Miller A.N."/>
            <person name="O'Donnell K."/>
            <person name="Stajich J.E."/>
            <person name="Bonito G."/>
        </authorList>
    </citation>
    <scope>NUCLEOTIDE SEQUENCE</scope>
    <source>
        <strain evidence="8">NVP1</strain>
    </source>
</reference>
<feature type="compositionally biased region" description="Low complexity" evidence="7">
    <location>
        <begin position="7"/>
        <end position="25"/>
    </location>
</feature>
<dbReference type="SUPFAM" id="SSF63829">
    <property type="entry name" value="Calcium-dependent phosphotriesterase"/>
    <property type="match status" value="1"/>
</dbReference>
<feature type="binding site" evidence="6">
    <location>
        <position position="88"/>
    </location>
    <ligand>
        <name>Ca(2+)</name>
        <dbReference type="ChEBI" id="CHEBI:29108"/>
        <label>1</label>
        <note>catalytic</note>
    </ligand>
</feature>
<feature type="active site" description="Proton acceptor" evidence="5">
    <location>
        <position position="158"/>
    </location>
</feature>
<dbReference type="EMBL" id="JAAAUY010000063">
    <property type="protein sequence ID" value="KAF9336346.1"/>
    <property type="molecule type" value="Genomic_DNA"/>
</dbReference>
<dbReference type="InterPro" id="IPR051288">
    <property type="entry name" value="Serum_paraoxonase/arylesterase"/>
</dbReference>
<evidence type="ECO:0000256" key="3">
    <source>
        <dbReference type="ARBA" id="ARBA00023157"/>
    </source>
</evidence>
<dbReference type="Pfam" id="PF01731">
    <property type="entry name" value="Arylesterase"/>
    <property type="match status" value="1"/>
</dbReference>
<feature type="binding site" evidence="6">
    <location>
        <position position="160"/>
    </location>
    <ligand>
        <name>Ca(2+)</name>
        <dbReference type="ChEBI" id="CHEBI:29108"/>
        <label>1</label>
        <note>catalytic</note>
    </ligand>
</feature>
<keyword evidence="6" id="KW-0479">Metal-binding</keyword>
<name>A0A9P5STP1_9FUNG</name>
<keyword evidence="4" id="KW-0325">Glycoprotein</keyword>
<feature type="binding site" evidence="6">
    <location>
        <position position="211"/>
    </location>
    <ligand>
        <name>Ca(2+)</name>
        <dbReference type="ChEBI" id="CHEBI:29108"/>
        <label>1</label>
        <note>catalytic</note>
    </ligand>
</feature>
<dbReference type="GO" id="GO:0004064">
    <property type="term" value="F:arylesterase activity"/>
    <property type="evidence" value="ECO:0007669"/>
    <property type="project" value="InterPro"/>
</dbReference>
<evidence type="ECO:0000256" key="1">
    <source>
        <dbReference type="ARBA" id="ARBA00008595"/>
    </source>
</evidence>
<evidence type="ECO:0000256" key="7">
    <source>
        <dbReference type="SAM" id="MobiDB-lite"/>
    </source>
</evidence>
<comment type="cofactor">
    <cofactor evidence="6">
        <name>Ca(2+)</name>
        <dbReference type="ChEBI" id="CHEBI:29108"/>
    </cofactor>
    <text evidence="6">Binds 2 calcium ions per subunit.</text>
</comment>
<dbReference type="PRINTS" id="PR01785">
    <property type="entry name" value="PARAOXONASE"/>
</dbReference>
<dbReference type="AlphaFoldDB" id="A0A9P5STP1"/>
<feature type="binding site" evidence="6">
    <location>
        <position position="267"/>
    </location>
    <ligand>
        <name>Ca(2+)</name>
        <dbReference type="ChEBI" id="CHEBI:29108"/>
        <label>1</label>
        <note>catalytic</note>
    </ligand>
</feature>
<feature type="binding site" evidence="6">
    <location>
        <position position="312"/>
    </location>
    <ligand>
        <name>Ca(2+)</name>
        <dbReference type="ChEBI" id="CHEBI:29108"/>
        <label>1</label>
        <note>catalytic</note>
    </ligand>
</feature>
<sequence length="419" mass="45478">MSKKTTSKTTTTTTRTVSSGTSSKTASSLRFSRNSIIKGTLAVLALTTALSYSFVKDAVTDLGLLLAPIQPLNTAGCVAVPGLEACEDVHIHHESGLAFTACGNSELRKSWFPPLAKLNASADPLAFQDKFVIYNLESGTYKSVEIKDLPAGTDRAFHGIDLFEKSPSELVIFLINHRRGGSVIEVLEYKVGDDFVTHKETVKHELILTPNDIVALGPRSFYVSNDHMYAKGVMREIELNLRRAWANVIYHSPEETFVAFPGVASANGMTATPDRSTVYLSACHGGGMHVLKPHADHTLEQEEYIKLDFFVDNPFYDVDTGSVFLAGHVQPLLFTSAMNYPGKTIIGPSKIVKITKKAEAIALSSASRSSYKVETVLVDDGHQISTATTAALDRQRNVMLVGTCAGVKGLHRCPIPEGF</sequence>
<dbReference type="InterPro" id="IPR002640">
    <property type="entry name" value="Arylesterase"/>
</dbReference>
<feature type="binding site" evidence="6">
    <location>
        <position position="313"/>
    </location>
    <ligand>
        <name>Ca(2+)</name>
        <dbReference type="ChEBI" id="CHEBI:29108"/>
        <label>1</label>
        <note>catalytic</note>
    </ligand>
</feature>
<evidence type="ECO:0000256" key="6">
    <source>
        <dbReference type="PIRSR" id="PIRSR602640-2"/>
    </source>
</evidence>
<organism evidence="8 9">
    <name type="scientific">Podila minutissima</name>
    <dbReference type="NCBI Taxonomy" id="64525"/>
    <lineage>
        <taxon>Eukaryota</taxon>
        <taxon>Fungi</taxon>
        <taxon>Fungi incertae sedis</taxon>
        <taxon>Mucoromycota</taxon>
        <taxon>Mortierellomycotina</taxon>
        <taxon>Mortierellomycetes</taxon>
        <taxon>Mortierellales</taxon>
        <taxon>Mortierellaceae</taxon>
        <taxon>Podila</taxon>
    </lineage>
</organism>
<evidence type="ECO:0000256" key="5">
    <source>
        <dbReference type="PIRSR" id="PIRSR602640-1"/>
    </source>
</evidence>
<feature type="binding site" evidence="6">
    <location>
        <position position="212"/>
    </location>
    <ligand>
        <name>Ca(2+)</name>
        <dbReference type="ChEBI" id="CHEBI:29108"/>
        <label>1</label>
        <note>catalytic</note>
    </ligand>
</feature>
<evidence type="ECO:0000256" key="4">
    <source>
        <dbReference type="ARBA" id="ARBA00023180"/>
    </source>
</evidence>
<dbReference type="InterPro" id="IPR011042">
    <property type="entry name" value="6-blade_b-propeller_TolB-like"/>
</dbReference>
<keyword evidence="2" id="KW-0378">Hydrolase</keyword>
<dbReference type="PANTHER" id="PTHR11799">
    <property type="entry name" value="PARAOXONASE"/>
    <property type="match status" value="1"/>
</dbReference>
<evidence type="ECO:0008006" key="10">
    <source>
        <dbReference type="Google" id="ProtNLM"/>
    </source>
</evidence>
<dbReference type="Proteomes" id="UP000696485">
    <property type="component" value="Unassembled WGS sequence"/>
</dbReference>
<protein>
    <recommendedName>
        <fullName evidence="10">Arylesterase</fullName>
    </recommendedName>
</protein>
<accession>A0A9P5STP1</accession>
<keyword evidence="3" id="KW-1015">Disulfide bond</keyword>
<dbReference type="PANTHER" id="PTHR11799:SF12">
    <property type="entry name" value="PARAOXONASE-RELATED"/>
    <property type="match status" value="1"/>
</dbReference>
<keyword evidence="9" id="KW-1185">Reference proteome</keyword>
<proteinExistence type="inferred from homology"/>
<keyword evidence="6" id="KW-0106">Calcium</keyword>
<dbReference type="Gene3D" id="2.120.10.30">
    <property type="entry name" value="TolB, C-terminal domain"/>
    <property type="match status" value="1"/>
</dbReference>
<comment type="caution">
    <text evidence="8">The sequence shown here is derived from an EMBL/GenBank/DDBJ whole genome shotgun (WGS) entry which is preliminary data.</text>
</comment>
<evidence type="ECO:0000256" key="2">
    <source>
        <dbReference type="ARBA" id="ARBA00022801"/>
    </source>
</evidence>
<comment type="similarity">
    <text evidence="1">Belongs to the paraoxonase family.</text>
</comment>
<dbReference type="GO" id="GO:0046872">
    <property type="term" value="F:metal ion binding"/>
    <property type="evidence" value="ECO:0007669"/>
    <property type="project" value="UniProtKB-KW"/>
</dbReference>